<organism evidence="17 18">
    <name type="scientific">Desulfococcus multivorans DSM 2059</name>
    <dbReference type="NCBI Taxonomy" id="1121405"/>
    <lineage>
        <taxon>Bacteria</taxon>
        <taxon>Pseudomonadati</taxon>
        <taxon>Thermodesulfobacteriota</taxon>
        <taxon>Desulfobacteria</taxon>
        <taxon>Desulfobacterales</taxon>
        <taxon>Desulfococcaceae</taxon>
        <taxon>Desulfococcus</taxon>
    </lineage>
</organism>
<feature type="disulfide bond" description="Redox-active" evidence="13">
    <location>
        <begin position="45"/>
        <end position="50"/>
    </location>
</feature>
<dbReference type="eggNOG" id="COG1249">
    <property type="taxonomic scope" value="Bacteria"/>
</dbReference>
<accession>S7U1U7</accession>
<keyword evidence="5 12" id="KW-0274">FAD</keyword>
<evidence type="ECO:0000259" key="15">
    <source>
        <dbReference type="Pfam" id="PF02852"/>
    </source>
</evidence>
<feature type="active site" description="Proton acceptor" evidence="11">
    <location>
        <position position="448"/>
    </location>
</feature>
<dbReference type="Gene3D" id="3.50.50.60">
    <property type="entry name" value="FAD/NAD(P)-binding domain"/>
    <property type="match status" value="2"/>
</dbReference>
<keyword evidence="12" id="KW-0547">Nucleotide-binding</keyword>
<evidence type="ECO:0000256" key="10">
    <source>
        <dbReference type="ARBA" id="ARBA00049187"/>
    </source>
</evidence>
<dbReference type="InterPro" id="IPR006258">
    <property type="entry name" value="Lipoamide_DH"/>
</dbReference>
<sequence length="470" mass="49901">MGEKKQYDLVVVGSGPGGYVAAVRAVQLGFKVACVEKAARLGGVCLNVGCIPSKALLDSSEHFIQAKENFSNHGIRFDNLSFDLAVMMARKEKVVADLTDQVEKLLDRHKIDVFHGTARLESPREVAVTVDDGSPKILSAKNILLATGSETVSVPGISIDGDRIVDSTGALSFDAVPEHLVVVGGGYVGLELGSVWRRLGSAVTVVEMLPKIAATMDGRIIRSLERMLRKQGLDFRLETRVSGVTVTNGTVKVAVEGKDGASTLECDRVLVAVGRRPLTRGLNLEAAGVGTDSRTGHVRVNSRYQTDAETVYAIGDLVPGPALAHKASAEGIAAVENMAGKPGEVNYDAIPAVIYTWPEAAAVGITEETAKERRIPYCVGTYPFSGTGRARCMGETDGFVKLICHSKTDRILGVHILGPRAADMIAEGVLAMEFGAGSEDIARTVHGHPTFSEALMEAAQSARKCSIYTS</sequence>
<comment type="similarity">
    <text evidence="1 14">Belongs to the class-I pyridine nucleotide-disulfide oxidoreductase family.</text>
</comment>
<keyword evidence="7 12" id="KW-0520">NAD</keyword>
<dbReference type="PANTHER" id="PTHR22912">
    <property type="entry name" value="DISULFIDE OXIDOREDUCTASE"/>
    <property type="match status" value="1"/>
</dbReference>
<comment type="miscellaneous">
    <text evidence="14">The active site is a redox-active disulfide bond.</text>
</comment>
<feature type="binding site" evidence="12">
    <location>
        <begin position="147"/>
        <end position="149"/>
    </location>
    <ligand>
        <name>FAD</name>
        <dbReference type="ChEBI" id="CHEBI:57692"/>
    </ligand>
</feature>
<name>S7U1U7_DESML</name>
<reference evidence="17 18" key="1">
    <citation type="journal article" date="2013" name="Genome Announc.">
        <title>Draft genome sequences for three mercury-methylating, sulfate-reducing bacteria.</title>
        <authorList>
            <person name="Brown S.D."/>
            <person name="Hurt R.A.Jr."/>
            <person name="Gilmour C.C."/>
            <person name="Elias D.A."/>
        </authorList>
    </citation>
    <scope>NUCLEOTIDE SEQUENCE [LARGE SCALE GENOMIC DNA]</scope>
    <source>
        <strain evidence="17 18">DSM 2059</strain>
    </source>
</reference>
<dbReference type="Pfam" id="PF07992">
    <property type="entry name" value="Pyr_redox_2"/>
    <property type="match status" value="1"/>
</dbReference>
<feature type="binding site" evidence="12">
    <location>
        <position position="54"/>
    </location>
    <ligand>
        <name>FAD</name>
        <dbReference type="ChEBI" id="CHEBI:57692"/>
    </ligand>
</feature>
<comment type="caution">
    <text evidence="17">The sequence shown here is derived from an EMBL/GenBank/DDBJ whole genome shotgun (WGS) entry which is preliminary data.</text>
</comment>
<dbReference type="InterPro" id="IPR004099">
    <property type="entry name" value="Pyr_nucl-diS_OxRdtase_dimer"/>
</dbReference>
<evidence type="ECO:0000256" key="3">
    <source>
        <dbReference type="ARBA" id="ARBA00016961"/>
    </source>
</evidence>
<feature type="domain" description="Pyridine nucleotide-disulphide oxidoreductase dimerisation" evidence="15">
    <location>
        <begin position="350"/>
        <end position="459"/>
    </location>
</feature>
<dbReference type="PANTHER" id="PTHR22912:SF151">
    <property type="entry name" value="DIHYDROLIPOYL DEHYDROGENASE, MITOCHONDRIAL"/>
    <property type="match status" value="1"/>
</dbReference>
<keyword evidence="8" id="KW-1015">Disulfide bond</keyword>
<dbReference type="FunFam" id="3.30.390.30:FF:000001">
    <property type="entry name" value="Dihydrolipoyl dehydrogenase"/>
    <property type="match status" value="1"/>
</dbReference>
<evidence type="ECO:0000313" key="18">
    <source>
        <dbReference type="Proteomes" id="UP000014977"/>
    </source>
</evidence>
<evidence type="ECO:0000256" key="4">
    <source>
        <dbReference type="ARBA" id="ARBA00022630"/>
    </source>
</evidence>
<dbReference type="GO" id="GO:0050660">
    <property type="term" value="F:flavin adenine dinucleotide binding"/>
    <property type="evidence" value="ECO:0007669"/>
    <property type="project" value="InterPro"/>
</dbReference>
<evidence type="ECO:0000256" key="11">
    <source>
        <dbReference type="PIRSR" id="PIRSR000350-2"/>
    </source>
</evidence>
<dbReference type="OrthoDB" id="9786429at2"/>
<evidence type="ECO:0000256" key="13">
    <source>
        <dbReference type="PIRSR" id="PIRSR000350-4"/>
    </source>
</evidence>
<dbReference type="InterPro" id="IPR023753">
    <property type="entry name" value="FAD/NAD-binding_dom"/>
</dbReference>
<dbReference type="InterPro" id="IPR036188">
    <property type="entry name" value="FAD/NAD-bd_sf"/>
</dbReference>
<dbReference type="InterPro" id="IPR012999">
    <property type="entry name" value="Pyr_OxRdtase_I_AS"/>
</dbReference>
<evidence type="ECO:0000256" key="1">
    <source>
        <dbReference type="ARBA" id="ARBA00007532"/>
    </source>
</evidence>
<keyword evidence="18" id="KW-1185">Reference proteome</keyword>
<evidence type="ECO:0000256" key="2">
    <source>
        <dbReference type="ARBA" id="ARBA00012608"/>
    </source>
</evidence>
<feature type="binding site" evidence="12">
    <location>
        <position position="207"/>
    </location>
    <ligand>
        <name>NAD(+)</name>
        <dbReference type="ChEBI" id="CHEBI:57540"/>
    </ligand>
</feature>
<evidence type="ECO:0000256" key="8">
    <source>
        <dbReference type="ARBA" id="ARBA00023157"/>
    </source>
</evidence>
<feature type="binding site" evidence="12">
    <location>
        <position position="316"/>
    </location>
    <ligand>
        <name>FAD</name>
        <dbReference type="ChEBI" id="CHEBI:57692"/>
    </ligand>
</feature>
<keyword evidence="6 14" id="KW-0560">Oxidoreductase</keyword>
<protein>
    <recommendedName>
        <fullName evidence="3 14">Dihydrolipoyl dehydrogenase</fullName>
        <ecNumber evidence="2 14">1.8.1.4</ecNumber>
    </recommendedName>
</protein>
<dbReference type="PATRIC" id="fig|1121405.3.peg.874"/>
<evidence type="ECO:0000256" key="5">
    <source>
        <dbReference type="ARBA" id="ARBA00022827"/>
    </source>
</evidence>
<comment type="cofactor">
    <cofactor evidence="12 14">
        <name>FAD</name>
        <dbReference type="ChEBI" id="CHEBI:57692"/>
    </cofactor>
    <text evidence="12 14">Binds 1 FAD per subunit.</text>
</comment>
<dbReference type="PRINTS" id="PR00411">
    <property type="entry name" value="PNDRDTASEI"/>
</dbReference>
<dbReference type="PIRSF" id="PIRSF000350">
    <property type="entry name" value="Mercury_reductase_MerA"/>
    <property type="match status" value="1"/>
</dbReference>
<keyword evidence="9 14" id="KW-0676">Redox-active center</keyword>
<evidence type="ECO:0000259" key="16">
    <source>
        <dbReference type="Pfam" id="PF07992"/>
    </source>
</evidence>
<dbReference type="GO" id="GO:0004148">
    <property type="term" value="F:dihydrolipoyl dehydrogenase (NADH) activity"/>
    <property type="evidence" value="ECO:0007669"/>
    <property type="project" value="UniProtKB-EC"/>
</dbReference>
<dbReference type="GO" id="GO:0005737">
    <property type="term" value="C:cytoplasm"/>
    <property type="evidence" value="ECO:0007669"/>
    <property type="project" value="UniProtKB-ARBA"/>
</dbReference>
<dbReference type="AlphaFoldDB" id="S7U1U7"/>
<dbReference type="PRINTS" id="PR00368">
    <property type="entry name" value="FADPNR"/>
</dbReference>
<evidence type="ECO:0000256" key="6">
    <source>
        <dbReference type="ARBA" id="ARBA00023002"/>
    </source>
</evidence>
<dbReference type="Pfam" id="PF02852">
    <property type="entry name" value="Pyr_redox_dim"/>
    <property type="match status" value="1"/>
</dbReference>
<evidence type="ECO:0000313" key="17">
    <source>
        <dbReference type="EMBL" id="EPR42990.1"/>
    </source>
</evidence>
<dbReference type="SUPFAM" id="SSF51905">
    <property type="entry name" value="FAD/NAD(P)-binding domain"/>
    <property type="match status" value="1"/>
</dbReference>
<dbReference type="InterPro" id="IPR050151">
    <property type="entry name" value="Class-I_Pyr_Nuc-Dis_Oxidored"/>
</dbReference>
<dbReference type="SUPFAM" id="SSF55424">
    <property type="entry name" value="FAD/NAD-linked reductases, dimerisation (C-terminal) domain"/>
    <property type="match status" value="1"/>
</dbReference>
<feature type="domain" description="FAD/NAD(P)-binding" evidence="16">
    <location>
        <begin position="7"/>
        <end position="331"/>
    </location>
</feature>
<evidence type="ECO:0000256" key="12">
    <source>
        <dbReference type="PIRSR" id="PIRSR000350-3"/>
    </source>
</evidence>
<proteinExistence type="inferred from homology"/>
<dbReference type="FunFam" id="3.50.50.60:FF:000001">
    <property type="entry name" value="Dihydrolipoyl dehydrogenase, mitochondrial"/>
    <property type="match status" value="1"/>
</dbReference>
<dbReference type="RefSeq" id="WP_020875088.1">
    <property type="nucleotide sequence ID" value="NZ_ATHJ01000061.1"/>
</dbReference>
<feature type="binding site" evidence="12">
    <location>
        <position position="274"/>
    </location>
    <ligand>
        <name>NAD(+)</name>
        <dbReference type="ChEBI" id="CHEBI:57540"/>
    </ligand>
</feature>
<comment type="catalytic activity">
    <reaction evidence="10 14">
        <text>N(6)-[(R)-dihydrolipoyl]-L-lysyl-[protein] + NAD(+) = N(6)-[(R)-lipoyl]-L-lysyl-[protein] + NADH + H(+)</text>
        <dbReference type="Rhea" id="RHEA:15045"/>
        <dbReference type="Rhea" id="RHEA-COMP:10474"/>
        <dbReference type="Rhea" id="RHEA-COMP:10475"/>
        <dbReference type="ChEBI" id="CHEBI:15378"/>
        <dbReference type="ChEBI" id="CHEBI:57540"/>
        <dbReference type="ChEBI" id="CHEBI:57945"/>
        <dbReference type="ChEBI" id="CHEBI:83099"/>
        <dbReference type="ChEBI" id="CHEBI:83100"/>
        <dbReference type="EC" id="1.8.1.4"/>
    </reaction>
</comment>
<evidence type="ECO:0000256" key="9">
    <source>
        <dbReference type="ARBA" id="ARBA00023284"/>
    </source>
</evidence>
<feature type="binding site" evidence="12">
    <location>
        <begin position="184"/>
        <end position="191"/>
    </location>
    <ligand>
        <name>NAD(+)</name>
        <dbReference type="ChEBI" id="CHEBI:57540"/>
    </ligand>
</feature>
<dbReference type="PROSITE" id="PS00076">
    <property type="entry name" value="PYRIDINE_REDOX_1"/>
    <property type="match status" value="1"/>
</dbReference>
<gene>
    <name evidence="17" type="ORF">dsmv_0071</name>
</gene>
<evidence type="ECO:0000256" key="7">
    <source>
        <dbReference type="ARBA" id="ARBA00023027"/>
    </source>
</evidence>
<evidence type="ECO:0000256" key="14">
    <source>
        <dbReference type="RuleBase" id="RU003692"/>
    </source>
</evidence>
<dbReference type="Gene3D" id="3.30.390.30">
    <property type="match status" value="1"/>
</dbReference>
<dbReference type="InterPro" id="IPR016156">
    <property type="entry name" value="FAD/NAD-linked_Rdtase_dimer_sf"/>
</dbReference>
<dbReference type="EMBL" id="ATHJ01000061">
    <property type="protein sequence ID" value="EPR42990.1"/>
    <property type="molecule type" value="Genomic_DNA"/>
</dbReference>
<dbReference type="NCBIfam" id="TIGR01350">
    <property type="entry name" value="lipoamide_DH"/>
    <property type="match status" value="1"/>
</dbReference>
<dbReference type="EC" id="1.8.1.4" evidence="2 14"/>
<keyword evidence="4 14" id="KW-0285">Flavoprotein</keyword>
<dbReference type="STRING" id="897.B2D07_10450"/>
<dbReference type="Proteomes" id="UP000014977">
    <property type="component" value="Unassembled WGS sequence"/>
</dbReference>
<dbReference type="InterPro" id="IPR001100">
    <property type="entry name" value="Pyr_nuc-diS_OxRdtase"/>
</dbReference>
<dbReference type="GO" id="GO:0006103">
    <property type="term" value="P:2-oxoglutarate metabolic process"/>
    <property type="evidence" value="ECO:0007669"/>
    <property type="project" value="TreeGrafter"/>
</dbReference>